<dbReference type="InParanoid" id="D2W2Q7"/>
<feature type="region of interest" description="Disordered" evidence="1">
    <location>
        <begin position="1567"/>
        <end position="1596"/>
    </location>
</feature>
<feature type="region of interest" description="Disordered" evidence="1">
    <location>
        <begin position="1476"/>
        <end position="1504"/>
    </location>
</feature>
<dbReference type="Proteomes" id="UP000006671">
    <property type="component" value="Unassembled WGS sequence"/>
</dbReference>
<protein>
    <recommendedName>
        <fullName evidence="2">Myb-like domain-containing protein</fullName>
    </recommendedName>
</protein>
<dbReference type="CDD" id="cd11660">
    <property type="entry name" value="SANT_TRF"/>
    <property type="match status" value="1"/>
</dbReference>
<dbReference type="GeneID" id="8860748"/>
<name>D2W2Q7_NAEGR</name>
<dbReference type="Gene3D" id="1.10.246.220">
    <property type="match status" value="1"/>
</dbReference>
<dbReference type="SUPFAM" id="SSF48371">
    <property type="entry name" value="ARM repeat"/>
    <property type="match status" value="1"/>
</dbReference>
<sequence length="1596" mass="182535">MGNSNNKNNPFSGKASSSYNWYESEQVSGCFLSHSYEYSISSGFLMNGKGNNKRESPSSSPSSEENKLPTKYKLCIEGKFPVWSFYVNEERTMMFECLENDKKEVNHPDDHVFDLNKEGRADLLAEFHLLAKIVQLVTDNQFGLMFSNAHHFSIVLIKQQPSSTSFGGEEIASFNRQDDRQLGASSFHGSYGEKTMHESEVFCSDLDRVYLNFVMRKKQQSSDKQPRKKRKADNGELINLNVLANGSKEEEKGYLDMPKLIRNSKVWNFESLVSNSKGLFKESENERVGDYSSLFKSVDSLIVENPISSEGLLSLLNDFPMKIKNQFHSIVDAFPMLDSRIFNSIVLAFDSLSSDTLCQIVRVVEYGCHSISEAISLNEGEASSRNPDGALLMRIFNRHFLILVASLFKLSQNRKLKGGSLEKILGSIDSYTSLLYENAKRKQMRMEILIELVHYSLPKLLLAFSNGGKKSSTSLWSAFQVLLLLPFKIINDEEDLRKYHLRFCAFISKLCIEGIIEPQNMCSILVDIHNHNEEFSFVFLDYFIQLVQNMVELTNKKSKDVSKAVELLSILSKKIPKVFVMYISDLDFISNSSNGSIRKYFLEVISNLIEANILNKDFLNIVLQRTNDKDAFVRTRAFQKIADISGQVDWNNYAVEFNKFLNNCLDHISDKSKTTRVQSINASFGLIQRNPYTRAFDLLLCRDNFEKSVELLDLYQLYKNNVIEKLGQSLYDNTMLFLEQQPKNMVPFIDETFESLSRRLQQSSHVKVRFSSTKSECILFQHESNDLDDDISCKRMHVEFLEKVYYKFIPKLLNTLRALSLEGPLFCKESILSVFNLFDKLTIQGLKIDWSELVSCIGKDTHSSVKQRICNLFVSYFVDPQSKFKFGLLLQSITNTELIDPWLILFSGIKTYFPNLSLRSLVEYCREKLDLTTAIFTMLLLLKLDSSFLVFIPFENILQNLKDLISNIEGNRKLISLKIRIIEEVYRISNNQPFKKSVDNFLEENIAFLLLEFGRETLSLVYSTESNRRLAYYGIGKVESSVWKDFTEKQETDLEKMSAFFDLVGEICYRDSLEIRSIATRKFNENSDKLISEEDDFEGEEENCMKENQREQAKGLVLERAVTESLTKGFLSRYVNLLRNCMQSRKAPKSLKSHAVAAIGKIMIVSKTLASEFYPLVISCLKVFTSDGAPLIMSCLIVLADSFATLATESEENSGLLLKYIRHENEEISTLSHSVMSTSFIDQVNALITKLQEIISGLSEEGFKSVAQLSSFGKERFEKKLASWKRKINKAEPNERKDALSGLLINVEKLIFCIPDKLLNLVNNSKHEEVNGVQHKIDTDLPELGAGASSPSQLPSEIHPLENHQESFISHSDSILQSIHNQEDTQSTTSSTQSKNGKKRLRQTKLFDLTPNKDKQRISTGLSDDNAKMKQEFEPDCTLQGLNKYRKTSEYYTENKYTNFITDRVNGITTCVETKKTEKRKSSRRKSRNSTVLSDSAARSILSSPTKKSSSRFWSEQEMDKLEEGYRRFSDNWTKILKVYSTTFHTCRTPAALKDKFLRTLAPKFKREEEESYEDSEDSEDSADSADSNDSDDSDD</sequence>
<evidence type="ECO:0000313" key="3">
    <source>
        <dbReference type="EMBL" id="EFC36687.1"/>
    </source>
</evidence>
<accession>D2W2Q7</accession>
<dbReference type="SUPFAM" id="SSF46689">
    <property type="entry name" value="Homeodomain-like"/>
    <property type="match status" value="1"/>
</dbReference>
<proteinExistence type="predicted"/>
<dbReference type="Gene3D" id="1.25.10.10">
    <property type="entry name" value="Leucine-rich Repeat Variant"/>
    <property type="match status" value="1"/>
</dbReference>
<dbReference type="Pfam" id="PF13921">
    <property type="entry name" value="Myb_DNA-bind_6"/>
    <property type="match status" value="1"/>
</dbReference>
<feature type="domain" description="Myb-like" evidence="2">
    <location>
        <begin position="1510"/>
        <end position="1563"/>
    </location>
</feature>
<dbReference type="OrthoDB" id="10407124at2759"/>
<dbReference type="InterPro" id="IPR001005">
    <property type="entry name" value="SANT/Myb"/>
</dbReference>
<feature type="region of interest" description="Disordered" evidence="1">
    <location>
        <begin position="1379"/>
        <end position="1426"/>
    </location>
</feature>
<dbReference type="EMBL" id="GG738927">
    <property type="protein sequence ID" value="EFC36687.1"/>
    <property type="molecule type" value="Genomic_DNA"/>
</dbReference>
<evidence type="ECO:0000256" key="1">
    <source>
        <dbReference type="SAM" id="MobiDB-lite"/>
    </source>
</evidence>
<gene>
    <name evidence="3" type="ORF">NAEGRDRAFT_82165</name>
</gene>
<reference evidence="3 4" key="1">
    <citation type="journal article" date="2010" name="Cell">
        <title>The genome of Naegleria gruberi illuminates early eukaryotic versatility.</title>
        <authorList>
            <person name="Fritz-Laylin L.K."/>
            <person name="Prochnik S.E."/>
            <person name="Ginger M.L."/>
            <person name="Dacks J.B."/>
            <person name="Carpenter M.L."/>
            <person name="Field M.C."/>
            <person name="Kuo A."/>
            <person name="Paredez A."/>
            <person name="Chapman J."/>
            <person name="Pham J."/>
            <person name="Shu S."/>
            <person name="Neupane R."/>
            <person name="Cipriano M."/>
            <person name="Mancuso J."/>
            <person name="Tu H."/>
            <person name="Salamov A."/>
            <person name="Lindquist E."/>
            <person name="Shapiro H."/>
            <person name="Lucas S."/>
            <person name="Grigoriev I.V."/>
            <person name="Cande W.Z."/>
            <person name="Fulton C."/>
            <person name="Rokhsar D.S."/>
            <person name="Dawson S.C."/>
        </authorList>
    </citation>
    <scope>NUCLEOTIDE SEQUENCE [LARGE SCALE GENOMIC DNA]</scope>
    <source>
        <strain evidence="3 4">NEG-M</strain>
    </source>
</reference>
<evidence type="ECO:0000259" key="2">
    <source>
        <dbReference type="SMART" id="SM00717"/>
    </source>
</evidence>
<dbReference type="InterPro" id="IPR016024">
    <property type="entry name" value="ARM-type_fold"/>
</dbReference>
<feature type="compositionally biased region" description="Basic residues" evidence="1">
    <location>
        <begin position="1477"/>
        <end position="1488"/>
    </location>
</feature>
<evidence type="ECO:0000313" key="4">
    <source>
        <dbReference type="Proteomes" id="UP000006671"/>
    </source>
</evidence>
<dbReference type="InterPro" id="IPR009057">
    <property type="entry name" value="Homeodomain-like_sf"/>
</dbReference>
<dbReference type="KEGG" id="ngr:NAEGRDRAFT_82165"/>
<feature type="compositionally biased region" description="Low complexity" evidence="1">
    <location>
        <begin position="1385"/>
        <end position="1394"/>
    </location>
</feature>
<dbReference type="RefSeq" id="XP_002669431.1">
    <property type="nucleotide sequence ID" value="XM_002669385.1"/>
</dbReference>
<keyword evidence="4" id="KW-1185">Reference proteome</keyword>
<feature type="compositionally biased region" description="Acidic residues" evidence="1">
    <location>
        <begin position="1570"/>
        <end position="1596"/>
    </location>
</feature>
<organism evidence="4">
    <name type="scientific">Naegleria gruberi</name>
    <name type="common">Amoeba</name>
    <dbReference type="NCBI Taxonomy" id="5762"/>
    <lineage>
        <taxon>Eukaryota</taxon>
        <taxon>Discoba</taxon>
        <taxon>Heterolobosea</taxon>
        <taxon>Tetramitia</taxon>
        <taxon>Eutetramitia</taxon>
        <taxon>Vahlkampfiidae</taxon>
        <taxon>Naegleria</taxon>
    </lineage>
</organism>
<dbReference type="VEuPathDB" id="AmoebaDB:NAEGRDRAFT_82165"/>
<dbReference type="SMART" id="SM00717">
    <property type="entry name" value="SANT"/>
    <property type="match status" value="1"/>
</dbReference>
<dbReference type="InterPro" id="IPR011989">
    <property type="entry name" value="ARM-like"/>
</dbReference>